<sequence>MYKFSSKKDLWLMVIIYGTAVMSFGAVLKIVSQSADIVSLGIALFVFIMGVVAPMWLIRSTRYLINHSHLLIQSGPFKWTIRLADIYAIKPSKNPVSSPALSLDRLDIYYADNKHVLISPADKQAFIKALNVKFRP</sequence>
<gene>
    <name evidence="3" type="ORF">H8B19_14520</name>
</gene>
<protein>
    <submittedName>
        <fullName evidence="3">PH domain-containing protein</fullName>
    </submittedName>
</protein>
<dbReference type="EMBL" id="JACNEP010000013">
    <property type="protein sequence ID" value="MBC3767097.1"/>
    <property type="molecule type" value="Genomic_DNA"/>
</dbReference>
<dbReference type="RefSeq" id="WP_186507612.1">
    <property type="nucleotide sequence ID" value="NZ_JACNEP010000013.1"/>
</dbReference>
<evidence type="ECO:0000256" key="1">
    <source>
        <dbReference type="SAM" id="Phobius"/>
    </source>
</evidence>
<keyword evidence="1" id="KW-1133">Transmembrane helix</keyword>
<keyword evidence="1" id="KW-0812">Transmembrane</keyword>
<evidence type="ECO:0000259" key="2">
    <source>
        <dbReference type="Pfam" id="PF06713"/>
    </source>
</evidence>
<name>A0A8J6IX05_9ALTE</name>
<keyword evidence="1" id="KW-0472">Membrane</keyword>
<feature type="transmembrane region" description="Helical" evidence="1">
    <location>
        <begin position="12"/>
        <end position="31"/>
    </location>
</feature>
<keyword evidence="4" id="KW-1185">Reference proteome</keyword>
<feature type="domain" description="Uncharacterized protein YyaB-like PH" evidence="2">
    <location>
        <begin position="61"/>
        <end position="131"/>
    </location>
</feature>
<evidence type="ECO:0000313" key="3">
    <source>
        <dbReference type="EMBL" id="MBC3767097.1"/>
    </source>
</evidence>
<dbReference type="Proteomes" id="UP000601768">
    <property type="component" value="Unassembled WGS sequence"/>
</dbReference>
<comment type="caution">
    <text evidence="3">The sequence shown here is derived from an EMBL/GenBank/DDBJ whole genome shotgun (WGS) entry which is preliminary data.</text>
</comment>
<proteinExistence type="predicted"/>
<reference evidence="3" key="2">
    <citation type="submission" date="2020-08" db="EMBL/GenBank/DDBJ databases">
        <authorList>
            <person name="Lai Q."/>
        </authorList>
    </citation>
    <scope>NUCLEOTIDE SEQUENCE</scope>
    <source>
        <strain evidence="3">S27-2</strain>
    </source>
</reference>
<dbReference type="AlphaFoldDB" id="A0A8J6IX05"/>
<dbReference type="GO" id="GO:0030153">
    <property type="term" value="P:bacteriocin immunity"/>
    <property type="evidence" value="ECO:0007669"/>
    <property type="project" value="InterPro"/>
</dbReference>
<reference evidence="3" key="1">
    <citation type="journal article" date="2018" name="Int. J. Syst. Evol. Microbiol.">
        <title>Neptunicella marina gen. nov., sp. nov., isolated from surface seawater.</title>
        <authorList>
            <person name="Liu X."/>
            <person name="Lai Q."/>
            <person name="Du Y."/>
            <person name="Zhang X."/>
            <person name="Liu Z."/>
            <person name="Sun F."/>
            <person name="Shao Z."/>
        </authorList>
    </citation>
    <scope>NUCLEOTIDE SEQUENCE</scope>
    <source>
        <strain evidence="3">S27-2</strain>
    </source>
</reference>
<accession>A0A8J6IX05</accession>
<evidence type="ECO:0000313" key="4">
    <source>
        <dbReference type="Proteomes" id="UP000601768"/>
    </source>
</evidence>
<dbReference type="InterPro" id="IPR009589">
    <property type="entry name" value="PH_YyaB-like"/>
</dbReference>
<feature type="transmembrane region" description="Helical" evidence="1">
    <location>
        <begin position="37"/>
        <end position="58"/>
    </location>
</feature>
<dbReference type="Pfam" id="PF06713">
    <property type="entry name" value="bPH_4"/>
    <property type="match status" value="1"/>
</dbReference>
<organism evidence="3 4">
    <name type="scientific">Neptunicella marina</name>
    <dbReference type="NCBI Taxonomy" id="2125989"/>
    <lineage>
        <taxon>Bacteria</taxon>
        <taxon>Pseudomonadati</taxon>
        <taxon>Pseudomonadota</taxon>
        <taxon>Gammaproteobacteria</taxon>
        <taxon>Alteromonadales</taxon>
        <taxon>Alteromonadaceae</taxon>
        <taxon>Neptunicella</taxon>
    </lineage>
</organism>